<evidence type="ECO:0000256" key="3">
    <source>
        <dbReference type="ARBA" id="ARBA00010617"/>
    </source>
</evidence>
<dbReference type="InterPro" id="IPR002403">
    <property type="entry name" value="Cyt_P450_E_grp-IV"/>
</dbReference>
<keyword evidence="10 13" id="KW-0408">Iron</keyword>
<dbReference type="GO" id="GO:0005789">
    <property type="term" value="C:endoplasmic reticulum membrane"/>
    <property type="evidence" value="ECO:0007669"/>
    <property type="project" value="UniProtKB-SubCell"/>
</dbReference>
<feature type="binding site" evidence="15">
    <location>
        <position position="373"/>
    </location>
    <ligand>
        <name>substrate</name>
    </ligand>
</feature>
<evidence type="ECO:0000313" key="16">
    <source>
        <dbReference type="Ensembl" id="ENSEBUP00000025323.1"/>
    </source>
</evidence>
<evidence type="ECO:0000256" key="15">
    <source>
        <dbReference type="PIRSR" id="PIRSR000047-2"/>
    </source>
</evidence>
<evidence type="ECO:0000256" key="9">
    <source>
        <dbReference type="ARBA" id="ARBA00022989"/>
    </source>
</evidence>
<organism evidence="16 17">
    <name type="scientific">Eptatretus burgeri</name>
    <name type="common">Inshore hagfish</name>
    <dbReference type="NCBI Taxonomy" id="7764"/>
    <lineage>
        <taxon>Eukaryota</taxon>
        <taxon>Metazoa</taxon>
        <taxon>Chordata</taxon>
        <taxon>Craniata</taxon>
        <taxon>Vertebrata</taxon>
        <taxon>Cyclostomata</taxon>
        <taxon>Myxini</taxon>
        <taxon>Myxiniformes</taxon>
        <taxon>Myxinidae</taxon>
        <taxon>Eptatretinae</taxon>
        <taxon>Eptatretus</taxon>
    </lineage>
</organism>
<feature type="binding site" description="axial binding residue" evidence="14">
    <location>
        <position position="432"/>
    </location>
    <ligand>
        <name>heme</name>
        <dbReference type="ChEBI" id="CHEBI:30413"/>
    </ligand>
    <ligandPart>
        <name>Fe</name>
        <dbReference type="ChEBI" id="CHEBI:18248"/>
    </ligandPart>
</feature>
<evidence type="ECO:0000256" key="6">
    <source>
        <dbReference type="ARBA" id="ARBA00022692"/>
    </source>
</evidence>
<evidence type="ECO:0000256" key="8">
    <source>
        <dbReference type="ARBA" id="ARBA00022824"/>
    </source>
</evidence>
<dbReference type="InterPro" id="IPR001128">
    <property type="entry name" value="Cyt_P450"/>
</dbReference>
<evidence type="ECO:0000256" key="12">
    <source>
        <dbReference type="ARBA" id="ARBA00023136"/>
    </source>
</evidence>
<keyword evidence="11" id="KW-0443">Lipid metabolism</keyword>
<dbReference type="InterPro" id="IPR036396">
    <property type="entry name" value="Cyt_P450_sf"/>
</dbReference>
<dbReference type="PIRSF" id="PIRSF000047">
    <property type="entry name" value="Cytochrome_CYPVIIA1"/>
    <property type="match status" value="1"/>
</dbReference>
<keyword evidence="6" id="KW-0812">Transmembrane</keyword>
<feature type="binding site" evidence="15">
    <location>
        <position position="113"/>
    </location>
    <ligand>
        <name>substrate</name>
    </ligand>
</feature>
<reference evidence="16" key="1">
    <citation type="submission" date="2025-08" db="UniProtKB">
        <authorList>
            <consortium name="Ensembl"/>
        </authorList>
    </citation>
    <scope>IDENTIFICATION</scope>
</reference>
<feature type="binding site" evidence="15">
    <location>
        <position position="107"/>
    </location>
    <ligand>
        <name>substrate</name>
    </ligand>
</feature>
<evidence type="ECO:0000256" key="11">
    <source>
        <dbReference type="ARBA" id="ARBA00023098"/>
    </source>
</evidence>
<dbReference type="GO" id="GO:0006629">
    <property type="term" value="P:lipid metabolic process"/>
    <property type="evidence" value="ECO:0007669"/>
    <property type="project" value="UniProtKB-KW"/>
</dbReference>
<name>A0A8C4R535_EPTBU</name>
<feature type="binding site" evidence="15">
    <location>
        <position position="284"/>
    </location>
    <ligand>
        <name>substrate</name>
    </ligand>
</feature>
<evidence type="ECO:0000256" key="14">
    <source>
        <dbReference type="PIRSR" id="PIRSR000047-1"/>
    </source>
</evidence>
<evidence type="ECO:0000256" key="1">
    <source>
        <dbReference type="ARBA" id="ARBA00001971"/>
    </source>
</evidence>
<dbReference type="Pfam" id="PF00067">
    <property type="entry name" value="p450"/>
    <property type="match status" value="1"/>
</dbReference>
<evidence type="ECO:0000256" key="5">
    <source>
        <dbReference type="ARBA" id="ARBA00022617"/>
    </source>
</evidence>
<dbReference type="PANTHER" id="PTHR24306">
    <property type="match status" value="1"/>
</dbReference>
<evidence type="ECO:0000256" key="13">
    <source>
        <dbReference type="PIRNR" id="PIRNR000047"/>
    </source>
</evidence>
<evidence type="ECO:0000256" key="2">
    <source>
        <dbReference type="ARBA" id="ARBA00004389"/>
    </source>
</evidence>
<dbReference type="InterPro" id="IPR024204">
    <property type="entry name" value="Cyt_P450_CYP7A1-type"/>
</dbReference>
<comment type="similarity">
    <text evidence="3 13">Belongs to the cytochrome P450 family.</text>
</comment>
<sequence>MDNALSIFFITCIIIIAVLMKTTRFRLPNEPPLETAWIPWLGHALTFRRDPVAFLQAMCSKNGDVFTVRLAGRYVTFVMDPLVYESILAQEPNYLNYDLVAADFLKRLFDVTLPPGYSHADKAHMNMRYFTGRGLAKLEDHMVTNLRLIIQEYPNSAEESGSGWTNVELFKFCYEILLRTGFLTLFCPEMLDCVEVDNKMDLRRQSSEVCNLFFHLDKILPDILLGTLSYREKVQVHRLKSDIQALLQQNLGSSWIEDQVEPLAVDVEQQQRMRLALFWASQGNLGPTAFWITLYLLQDRNALCAVKFELSAATHAEDGAAIINVLHNTPVLDSAIEETLRLVAAPFLSRNVVKDLWVKRYKMADLLFRKGDRLVLFPFLSPQHDPEVHDYPHTFKYDRFLRPDGSRRTEFYKRGQRLHLGSLPWGSGNNACVAKVYATSTIKTFLFFLLTKFDVELIDPGASPPGFDSHRCGLGVMQPQHGVNVRFRCIAQERV</sequence>
<keyword evidence="17" id="KW-1185">Reference proteome</keyword>
<dbReference type="OMA" id="KFITRMK"/>
<accession>A0A8C4R535</accession>
<dbReference type="GO" id="GO:0020037">
    <property type="term" value="F:heme binding"/>
    <property type="evidence" value="ECO:0007669"/>
    <property type="project" value="InterPro"/>
</dbReference>
<comment type="cofactor">
    <cofactor evidence="1 13 14">
        <name>heme</name>
        <dbReference type="ChEBI" id="CHEBI:30413"/>
    </cofactor>
</comment>
<evidence type="ECO:0000256" key="7">
    <source>
        <dbReference type="ARBA" id="ARBA00022723"/>
    </source>
</evidence>
<reference evidence="16" key="2">
    <citation type="submission" date="2025-09" db="UniProtKB">
        <authorList>
            <consortium name="Ensembl"/>
        </authorList>
    </citation>
    <scope>IDENTIFICATION</scope>
</reference>
<dbReference type="GO" id="GO:0016705">
    <property type="term" value="F:oxidoreductase activity, acting on paired donors, with incorporation or reduction of molecular oxygen"/>
    <property type="evidence" value="ECO:0007669"/>
    <property type="project" value="InterPro"/>
</dbReference>
<protein>
    <submittedName>
        <fullName evidence="16">Prostaglandin I2 (prostacyclin) synthase</fullName>
    </submittedName>
</protein>
<dbReference type="SUPFAM" id="SSF48264">
    <property type="entry name" value="Cytochrome P450"/>
    <property type="match status" value="1"/>
</dbReference>
<keyword evidence="5 13" id="KW-0349">Heme</keyword>
<keyword evidence="8 13" id="KW-0256">Endoplasmic reticulum</keyword>
<proteinExistence type="inferred from homology"/>
<evidence type="ECO:0000313" key="17">
    <source>
        <dbReference type="Proteomes" id="UP000694388"/>
    </source>
</evidence>
<dbReference type="AlphaFoldDB" id="A0A8C4R535"/>
<keyword evidence="12 13" id="KW-0472">Membrane</keyword>
<keyword evidence="7 13" id="KW-0479">Metal-binding</keyword>
<evidence type="ECO:0000256" key="4">
    <source>
        <dbReference type="ARBA" id="ARBA00022516"/>
    </source>
</evidence>
<comment type="subcellular location">
    <subcellularLocation>
        <location evidence="2">Endoplasmic reticulum membrane</location>
        <topology evidence="2">Single-pass membrane protein</topology>
    </subcellularLocation>
</comment>
<dbReference type="Proteomes" id="UP000694388">
    <property type="component" value="Unplaced"/>
</dbReference>
<dbReference type="GeneTree" id="ENSGT00940000153709"/>
<dbReference type="Ensembl" id="ENSEBUT00000025899.1">
    <property type="protein sequence ID" value="ENSEBUP00000025323.1"/>
    <property type="gene ID" value="ENSEBUG00000015619.1"/>
</dbReference>
<dbReference type="PANTHER" id="PTHR24306:SF7">
    <property type="entry name" value="AHBB"/>
    <property type="match status" value="1"/>
</dbReference>
<dbReference type="Gene3D" id="1.10.630.10">
    <property type="entry name" value="Cytochrome P450"/>
    <property type="match status" value="1"/>
</dbReference>
<dbReference type="PRINTS" id="PR00465">
    <property type="entry name" value="EP450IV"/>
</dbReference>
<dbReference type="GO" id="GO:0004497">
    <property type="term" value="F:monooxygenase activity"/>
    <property type="evidence" value="ECO:0007669"/>
    <property type="project" value="InterPro"/>
</dbReference>
<keyword evidence="4" id="KW-0444">Lipid biosynthesis</keyword>
<evidence type="ECO:0000256" key="10">
    <source>
        <dbReference type="ARBA" id="ARBA00023004"/>
    </source>
</evidence>
<dbReference type="GO" id="GO:0005506">
    <property type="term" value="F:iron ion binding"/>
    <property type="evidence" value="ECO:0007669"/>
    <property type="project" value="InterPro"/>
</dbReference>
<keyword evidence="9" id="KW-1133">Transmembrane helix</keyword>